<gene>
    <name evidence="3" type="ORF">SAMN03080599_01691</name>
</gene>
<keyword evidence="1" id="KW-0812">Transmembrane</keyword>
<protein>
    <submittedName>
        <fullName evidence="3">Tripartite tricarboxylate transporter TctB family protein</fullName>
    </submittedName>
</protein>
<dbReference type="Proteomes" id="UP000199208">
    <property type="component" value="Unassembled WGS sequence"/>
</dbReference>
<feature type="transmembrane region" description="Helical" evidence="1">
    <location>
        <begin position="124"/>
        <end position="147"/>
    </location>
</feature>
<feature type="transmembrane region" description="Helical" evidence="1">
    <location>
        <begin position="77"/>
        <end position="95"/>
    </location>
</feature>
<organism evidence="3 4">
    <name type="scientific">Acidaminobacter hydrogenoformans DSM 2784</name>
    <dbReference type="NCBI Taxonomy" id="1120920"/>
    <lineage>
        <taxon>Bacteria</taxon>
        <taxon>Bacillati</taxon>
        <taxon>Bacillota</taxon>
        <taxon>Clostridia</taxon>
        <taxon>Peptostreptococcales</taxon>
        <taxon>Acidaminobacteraceae</taxon>
        <taxon>Acidaminobacter</taxon>
    </lineage>
</organism>
<evidence type="ECO:0000313" key="4">
    <source>
        <dbReference type="Proteomes" id="UP000199208"/>
    </source>
</evidence>
<accession>A0A1G5RYU3</accession>
<feature type="transmembrane region" description="Helical" evidence="1">
    <location>
        <begin position="46"/>
        <end position="65"/>
    </location>
</feature>
<dbReference type="AlphaFoldDB" id="A0A1G5RYU3"/>
<dbReference type="InterPro" id="IPR009936">
    <property type="entry name" value="DUF1468"/>
</dbReference>
<sequence>MDKTFNNKKKRVVSLTDDRDLADQSYGLDQDTNKTFTEFHPGEKGFPVFLFLVGAFFAYQAFLMYQKSPGASSYAAVPLFVSLLIMIFSGLIIVFDMKSDSENSNVPFLQKITKSLTYMFPKDVMIMMLLILSYCIALLFNVGFYIITPVFLWLSMCYLMRKHFIKNILWTGLSLIFIFAVFSFAFKVVLP</sequence>
<proteinExistence type="predicted"/>
<evidence type="ECO:0000313" key="3">
    <source>
        <dbReference type="EMBL" id="SCZ79315.1"/>
    </source>
</evidence>
<name>A0A1G5RYU3_9FIRM</name>
<feature type="transmembrane region" description="Helical" evidence="1">
    <location>
        <begin position="168"/>
        <end position="190"/>
    </location>
</feature>
<feature type="domain" description="DUF1468" evidence="2">
    <location>
        <begin position="48"/>
        <end position="191"/>
    </location>
</feature>
<keyword evidence="1" id="KW-1133">Transmembrane helix</keyword>
<keyword evidence="4" id="KW-1185">Reference proteome</keyword>
<evidence type="ECO:0000259" key="2">
    <source>
        <dbReference type="Pfam" id="PF07331"/>
    </source>
</evidence>
<keyword evidence="1" id="KW-0472">Membrane</keyword>
<evidence type="ECO:0000256" key="1">
    <source>
        <dbReference type="SAM" id="Phobius"/>
    </source>
</evidence>
<dbReference type="EMBL" id="FMWL01000007">
    <property type="protein sequence ID" value="SCZ79315.1"/>
    <property type="molecule type" value="Genomic_DNA"/>
</dbReference>
<dbReference type="RefSeq" id="WP_170829369.1">
    <property type="nucleotide sequence ID" value="NZ_FMWL01000007.1"/>
</dbReference>
<dbReference type="STRING" id="1120920.SAMN03080599_01691"/>
<dbReference type="Pfam" id="PF07331">
    <property type="entry name" value="TctB"/>
    <property type="match status" value="1"/>
</dbReference>
<reference evidence="3 4" key="1">
    <citation type="submission" date="2016-10" db="EMBL/GenBank/DDBJ databases">
        <authorList>
            <person name="de Groot N.N."/>
        </authorList>
    </citation>
    <scope>NUCLEOTIDE SEQUENCE [LARGE SCALE GENOMIC DNA]</scope>
    <source>
        <strain evidence="3 4">DSM 2784</strain>
    </source>
</reference>